<gene>
    <name evidence="2" type="ORF">C8035_v011387</name>
</gene>
<dbReference type="EMBL" id="QAPG01000281">
    <property type="protein sequence ID" value="TDZ29346.1"/>
    <property type="molecule type" value="Genomic_DNA"/>
</dbReference>
<keyword evidence="3" id="KW-1185">Reference proteome</keyword>
<comment type="caution">
    <text evidence="2">The sequence shown here is derived from an EMBL/GenBank/DDBJ whole genome shotgun (WGS) entry which is preliminary data.</text>
</comment>
<keyword evidence="1" id="KW-0732">Signal</keyword>
<evidence type="ECO:0000313" key="3">
    <source>
        <dbReference type="Proteomes" id="UP000295083"/>
    </source>
</evidence>
<organism evidence="2 3">
    <name type="scientific">Colletotrichum spinosum</name>
    <dbReference type="NCBI Taxonomy" id="1347390"/>
    <lineage>
        <taxon>Eukaryota</taxon>
        <taxon>Fungi</taxon>
        <taxon>Dikarya</taxon>
        <taxon>Ascomycota</taxon>
        <taxon>Pezizomycotina</taxon>
        <taxon>Sordariomycetes</taxon>
        <taxon>Hypocreomycetidae</taxon>
        <taxon>Glomerellales</taxon>
        <taxon>Glomerellaceae</taxon>
        <taxon>Colletotrichum</taxon>
        <taxon>Colletotrichum orbiculare species complex</taxon>
    </lineage>
</organism>
<feature type="signal peptide" evidence="1">
    <location>
        <begin position="1"/>
        <end position="20"/>
    </location>
</feature>
<reference evidence="2 3" key="1">
    <citation type="submission" date="2018-11" db="EMBL/GenBank/DDBJ databases">
        <title>Genome sequence and assembly of Colletotrichum spinosum.</title>
        <authorList>
            <person name="Gan P."/>
            <person name="Shirasu K."/>
        </authorList>
    </citation>
    <scope>NUCLEOTIDE SEQUENCE [LARGE SCALE GENOMIC DNA]</scope>
    <source>
        <strain evidence="2 3">CBS 515.97</strain>
    </source>
</reference>
<proteinExistence type="predicted"/>
<dbReference type="AlphaFoldDB" id="A0A4R8PYE8"/>
<feature type="chain" id="PRO_5020988130" evidence="1">
    <location>
        <begin position="21"/>
        <end position="240"/>
    </location>
</feature>
<evidence type="ECO:0000256" key="1">
    <source>
        <dbReference type="SAM" id="SignalP"/>
    </source>
</evidence>
<sequence length="240" mass="25880">MLFSAVLARSPLLFAWRVSAEIRHGEPQISYNLTFEEHAAKAAVVLDPVDSITSEPPGSHLADIRKRAPVGGEINNPVPIQVILEALAGICNAGTRAFQYPYRALNGHCISDQMVFIHCGRTGGVGNMSKTKVHACAKNEACAEFDANNFNHYQQKYGWCGPRIEVDKRQEQGRGTGQVTGTWTPNPGNSYGSYSDFVALLGKDVADFVFEGELGPGTPFKSSGTGHNHKVTGVGFTAKT</sequence>
<dbReference type="Proteomes" id="UP000295083">
    <property type="component" value="Unassembled WGS sequence"/>
</dbReference>
<protein>
    <submittedName>
        <fullName evidence="2">Uncharacterized protein</fullName>
    </submittedName>
</protein>
<name>A0A4R8PYE8_9PEZI</name>
<evidence type="ECO:0000313" key="2">
    <source>
        <dbReference type="EMBL" id="TDZ29346.1"/>
    </source>
</evidence>
<accession>A0A4R8PYE8</accession>